<evidence type="ECO:0000313" key="6">
    <source>
        <dbReference type="Proteomes" id="UP001054889"/>
    </source>
</evidence>
<protein>
    <recommendedName>
        <fullName evidence="4">Dirigent protein</fullName>
    </recommendedName>
</protein>
<dbReference type="Pfam" id="PF03018">
    <property type="entry name" value="Dirigent"/>
    <property type="match status" value="1"/>
</dbReference>
<dbReference type="Gene3D" id="2.40.480.10">
    <property type="entry name" value="Allene oxide cyclase-like"/>
    <property type="match status" value="1"/>
</dbReference>
<dbReference type="PANTHER" id="PTHR21495">
    <property type="entry name" value="NUCLEOPORIN-RELATED"/>
    <property type="match status" value="1"/>
</dbReference>
<dbReference type="GO" id="GO:0048046">
    <property type="term" value="C:apoplast"/>
    <property type="evidence" value="ECO:0007669"/>
    <property type="project" value="UniProtKB-SubCell"/>
</dbReference>
<organism evidence="5 6">
    <name type="scientific">Eleusine coracana subsp. coracana</name>
    <dbReference type="NCBI Taxonomy" id="191504"/>
    <lineage>
        <taxon>Eukaryota</taxon>
        <taxon>Viridiplantae</taxon>
        <taxon>Streptophyta</taxon>
        <taxon>Embryophyta</taxon>
        <taxon>Tracheophyta</taxon>
        <taxon>Spermatophyta</taxon>
        <taxon>Magnoliopsida</taxon>
        <taxon>Liliopsida</taxon>
        <taxon>Poales</taxon>
        <taxon>Poaceae</taxon>
        <taxon>PACMAD clade</taxon>
        <taxon>Chloridoideae</taxon>
        <taxon>Cynodonteae</taxon>
        <taxon>Eleusininae</taxon>
        <taxon>Eleusine</taxon>
    </lineage>
</organism>
<keyword evidence="3 4" id="KW-0964">Secreted</keyword>
<keyword evidence="4" id="KW-0732">Signal</keyword>
<proteinExistence type="inferred from homology"/>
<keyword evidence="4" id="KW-0052">Apoplast</keyword>
<comment type="similarity">
    <text evidence="1 4">Belongs to the plant dirigent protein family.</text>
</comment>
<dbReference type="EMBL" id="BQKI01000013">
    <property type="protein sequence ID" value="GJN07292.1"/>
    <property type="molecule type" value="Genomic_DNA"/>
</dbReference>
<feature type="chain" id="PRO_5043099894" description="Dirigent protein" evidence="4">
    <location>
        <begin position="26"/>
        <end position="161"/>
    </location>
</feature>
<feature type="signal peptide" evidence="4">
    <location>
        <begin position="1"/>
        <end position="25"/>
    </location>
</feature>
<evidence type="ECO:0000256" key="2">
    <source>
        <dbReference type="ARBA" id="ARBA00011738"/>
    </source>
</evidence>
<evidence type="ECO:0000256" key="3">
    <source>
        <dbReference type="ARBA" id="ARBA00022525"/>
    </source>
</evidence>
<evidence type="ECO:0000256" key="4">
    <source>
        <dbReference type="RuleBase" id="RU363099"/>
    </source>
</evidence>
<gene>
    <name evidence="5" type="primary">ga25112</name>
    <name evidence="5" type="ORF">PR202_ga25112</name>
</gene>
<dbReference type="Proteomes" id="UP001054889">
    <property type="component" value="Unassembled WGS sequence"/>
</dbReference>
<comment type="subunit">
    <text evidence="2 4">Homodimer.</text>
</comment>
<evidence type="ECO:0000256" key="1">
    <source>
        <dbReference type="ARBA" id="ARBA00010746"/>
    </source>
</evidence>
<reference evidence="5" key="2">
    <citation type="submission" date="2021-12" db="EMBL/GenBank/DDBJ databases">
        <title>Resequencing data analysis of finger millet.</title>
        <authorList>
            <person name="Hatakeyama M."/>
            <person name="Aluri S."/>
            <person name="Balachadran M.T."/>
            <person name="Sivarajan S.R."/>
            <person name="Poveda L."/>
            <person name="Shimizu-Inatsugi R."/>
            <person name="Schlapbach R."/>
            <person name="Sreeman S.M."/>
            <person name="Shimizu K.K."/>
        </authorList>
    </citation>
    <scope>NUCLEOTIDE SEQUENCE</scope>
</reference>
<sequence length="161" mass="16749">MASFSSHALALPFFLVVLLIVASSSSPTVLDAAGNQMNQGLVHIHVYMHETSAGPNATFARILGSPLGANSSFGVMGVVDNELRAGPDRASSELMGRFQGLIVGAGLQPGMGYFTSVTLLFSAGEYSGCTLSIQGPVPSFTVTFERPVVGGTGAFRFVRGY</sequence>
<comment type="subcellular location">
    <subcellularLocation>
        <location evidence="4">Secreted</location>
        <location evidence="4">Extracellular space</location>
        <location evidence="4">Apoplast</location>
    </subcellularLocation>
</comment>
<reference evidence="5" key="1">
    <citation type="journal article" date="2018" name="DNA Res.">
        <title>Multiple hybrid de novo genome assembly of finger millet, an orphan allotetraploid crop.</title>
        <authorList>
            <person name="Hatakeyama M."/>
            <person name="Aluri S."/>
            <person name="Balachadran M.T."/>
            <person name="Sivarajan S.R."/>
            <person name="Patrignani A."/>
            <person name="Gruter S."/>
            <person name="Poveda L."/>
            <person name="Shimizu-Inatsugi R."/>
            <person name="Baeten J."/>
            <person name="Francoijs K.J."/>
            <person name="Nataraja K.N."/>
            <person name="Reddy Y.A.N."/>
            <person name="Phadnis S."/>
            <person name="Ravikumar R.L."/>
            <person name="Schlapbach R."/>
            <person name="Sreeman S.M."/>
            <person name="Shimizu K.K."/>
        </authorList>
    </citation>
    <scope>NUCLEOTIDE SEQUENCE</scope>
</reference>
<dbReference type="AlphaFoldDB" id="A0AAV5D9T6"/>
<dbReference type="GO" id="GO:0009699">
    <property type="term" value="P:phenylpropanoid biosynthetic process"/>
    <property type="evidence" value="ECO:0007669"/>
    <property type="project" value="UniProtKB-ARBA"/>
</dbReference>
<dbReference type="InterPro" id="IPR044859">
    <property type="entry name" value="Allene_oxi_cyc_Dirigent"/>
</dbReference>
<dbReference type="InterPro" id="IPR004265">
    <property type="entry name" value="Dirigent"/>
</dbReference>
<comment type="function">
    <text evidence="4">Dirigent proteins impart stereoselectivity on the phenoxy radical-coupling reaction, yielding optically active lignans from two molecules of coniferyl alcohol in the biosynthesis of lignans, flavonolignans, and alkaloids and thus plays a central role in plant secondary metabolism.</text>
</comment>
<evidence type="ECO:0000313" key="5">
    <source>
        <dbReference type="EMBL" id="GJN07292.1"/>
    </source>
</evidence>
<name>A0AAV5D9T6_ELECO</name>
<accession>A0AAV5D9T6</accession>
<comment type="caution">
    <text evidence="5">The sequence shown here is derived from an EMBL/GenBank/DDBJ whole genome shotgun (WGS) entry which is preliminary data.</text>
</comment>
<keyword evidence="6" id="KW-1185">Reference proteome</keyword>